<proteinExistence type="predicted"/>
<accession>A0A0M3I350</accession>
<name>A0A0M3I350_ASCLU</name>
<protein>
    <submittedName>
        <fullName evidence="2">Uncharacterized protein</fullName>
    </submittedName>
</protein>
<dbReference type="WBParaSite" id="ALUE_0001102001-mRNA-1">
    <property type="protein sequence ID" value="ALUE_0001102001-mRNA-1"/>
    <property type="gene ID" value="ALUE_0001102001"/>
</dbReference>
<evidence type="ECO:0000313" key="1">
    <source>
        <dbReference type="Proteomes" id="UP000036681"/>
    </source>
</evidence>
<dbReference type="AlphaFoldDB" id="A0A0M3I350"/>
<organism evidence="1 2">
    <name type="scientific">Ascaris lumbricoides</name>
    <name type="common">Giant roundworm</name>
    <dbReference type="NCBI Taxonomy" id="6252"/>
    <lineage>
        <taxon>Eukaryota</taxon>
        <taxon>Metazoa</taxon>
        <taxon>Ecdysozoa</taxon>
        <taxon>Nematoda</taxon>
        <taxon>Chromadorea</taxon>
        <taxon>Rhabditida</taxon>
        <taxon>Spirurina</taxon>
        <taxon>Ascaridomorpha</taxon>
        <taxon>Ascaridoidea</taxon>
        <taxon>Ascarididae</taxon>
        <taxon>Ascaris</taxon>
    </lineage>
</organism>
<sequence length="94" mass="9777">MVPDFIASISQSSPYSSDVPCTLDGTRSLYSDTKTTTSSGRIPKSCSLDAGDTTLSSYSLIPSARPSEAAAVLGSGHSLLSDIWSAVKLKRYGG</sequence>
<reference evidence="2" key="1">
    <citation type="submission" date="2017-02" db="UniProtKB">
        <authorList>
            <consortium name="WormBaseParasite"/>
        </authorList>
    </citation>
    <scope>IDENTIFICATION</scope>
</reference>
<evidence type="ECO:0000313" key="2">
    <source>
        <dbReference type="WBParaSite" id="ALUE_0001102001-mRNA-1"/>
    </source>
</evidence>
<keyword evidence="1" id="KW-1185">Reference proteome</keyword>
<dbReference type="Proteomes" id="UP000036681">
    <property type="component" value="Unplaced"/>
</dbReference>